<reference evidence="2 3" key="1">
    <citation type="submission" date="2024-06" db="EMBL/GenBank/DDBJ databases">
        <title>The Natural Products Discovery Center: Release of the First 8490 Sequenced Strains for Exploring Actinobacteria Biosynthetic Diversity.</title>
        <authorList>
            <person name="Kalkreuter E."/>
            <person name="Kautsar S.A."/>
            <person name="Yang D."/>
            <person name="Bader C.D."/>
            <person name="Teijaro C.N."/>
            <person name="Fluegel L."/>
            <person name="Davis C.M."/>
            <person name="Simpson J.R."/>
            <person name="Lauterbach L."/>
            <person name="Steele A.D."/>
            <person name="Gui C."/>
            <person name="Meng S."/>
            <person name="Li G."/>
            <person name="Viehrig K."/>
            <person name="Ye F."/>
            <person name="Su P."/>
            <person name="Kiefer A.F."/>
            <person name="Nichols A."/>
            <person name="Cepeda A.J."/>
            <person name="Yan W."/>
            <person name="Fan B."/>
            <person name="Jiang Y."/>
            <person name="Adhikari A."/>
            <person name="Zheng C.-J."/>
            <person name="Schuster L."/>
            <person name="Cowan T.M."/>
            <person name="Smanski M.J."/>
            <person name="Chevrette M.G."/>
            <person name="De Carvalho L.P.S."/>
            <person name="Shen B."/>
        </authorList>
    </citation>
    <scope>NUCLEOTIDE SEQUENCE [LARGE SCALE GENOMIC DNA]</scope>
    <source>
        <strain evidence="2 3">NPDC000234</strain>
    </source>
</reference>
<evidence type="ECO:0000313" key="2">
    <source>
        <dbReference type="EMBL" id="MER7181282.1"/>
    </source>
</evidence>
<accession>A0ABV1WX25</accession>
<keyword evidence="3" id="KW-1185">Reference proteome</keyword>
<name>A0ABV1WX25_9ACTN</name>
<gene>
    <name evidence="2" type="ORF">ABT404_17675</name>
</gene>
<dbReference type="InterPro" id="IPR038721">
    <property type="entry name" value="IS701-like_DDE_dom"/>
</dbReference>
<dbReference type="Proteomes" id="UP001474181">
    <property type="component" value="Unassembled WGS sequence"/>
</dbReference>
<evidence type="ECO:0000259" key="1">
    <source>
        <dbReference type="Pfam" id="PF13546"/>
    </source>
</evidence>
<comment type="caution">
    <text evidence="2">The sequence shown here is derived from an EMBL/GenBank/DDBJ whole genome shotgun (WGS) entry which is preliminary data.</text>
</comment>
<sequence length="50" mass="5527">MTGDIRNCQVMVMLTYATPGGHAFIDPRLYLPAAWTDDRARCREAGGDGR</sequence>
<organism evidence="2 3">
    <name type="scientific">Streptomyces hyaluromycini</name>
    <dbReference type="NCBI Taxonomy" id="1377993"/>
    <lineage>
        <taxon>Bacteria</taxon>
        <taxon>Bacillati</taxon>
        <taxon>Actinomycetota</taxon>
        <taxon>Actinomycetes</taxon>
        <taxon>Kitasatosporales</taxon>
        <taxon>Streptomycetaceae</taxon>
        <taxon>Streptomyces</taxon>
    </lineage>
</organism>
<dbReference type="RefSeq" id="WP_350781983.1">
    <property type="nucleotide sequence ID" value="NZ_JBEPEK010000111.1"/>
</dbReference>
<protein>
    <submittedName>
        <fullName evidence="2">Transposase</fullName>
    </submittedName>
</protein>
<feature type="domain" description="Transposase IS701-like DDE" evidence="1">
    <location>
        <begin position="3"/>
        <end position="46"/>
    </location>
</feature>
<dbReference type="EMBL" id="JBEPEK010000111">
    <property type="protein sequence ID" value="MER7181282.1"/>
    <property type="molecule type" value="Genomic_DNA"/>
</dbReference>
<proteinExistence type="predicted"/>
<evidence type="ECO:0000313" key="3">
    <source>
        <dbReference type="Proteomes" id="UP001474181"/>
    </source>
</evidence>
<dbReference type="Pfam" id="PF13546">
    <property type="entry name" value="DDE_5"/>
    <property type="match status" value="1"/>
</dbReference>